<evidence type="ECO:0000256" key="1">
    <source>
        <dbReference type="ARBA" id="ARBA00022723"/>
    </source>
</evidence>
<keyword evidence="1" id="KW-0479">Metal-binding</keyword>
<dbReference type="SUPFAM" id="SSF53335">
    <property type="entry name" value="S-adenosyl-L-methionine-dependent methyltransferases"/>
    <property type="match status" value="1"/>
</dbReference>
<accession>A0A250KUX7</accession>
<evidence type="ECO:0008006" key="5">
    <source>
        <dbReference type="Google" id="ProtNLM"/>
    </source>
</evidence>
<dbReference type="InterPro" id="IPR042086">
    <property type="entry name" value="MeTrfase_capping"/>
</dbReference>
<reference evidence="3 4" key="1">
    <citation type="submission" date="2016-12" db="EMBL/GenBank/DDBJ databases">
        <title>Genome sequencing of Methylocaldum marinum.</title>
        <authorList>
            <person name="Takeuchi M."/>
            <person name="Kamagata Y."/>
            <person name="Hiraoka S."/>
            <person name="Oshima K."/>
            <person name="Hattori M."/>
            <person name="Iwasaki W."/>
        </authorList>
    </citation>
    <scope>NUCLEOTIDE SEQUENCE [LARGE SCALE GENOMIC DNA]</scope>
    <source>
        <strain evidence="3 4">S8</strain>
    </source>
</reference>
<organism evidence="3 4">
    <name type="scientific">Methylocaldum marinum</name>
    <dbReference type="NCBI Taxonomy" id="1432792"/>
    <lineage>
        <taxon>Bacteria</taxon>
        <taxon>Pseudomonadati</taxon>
        <taxon>Pseudomonadota</taxon>
        <taxon>Gammaproteobacteria</taxon>
        <taxon>Methylococcales</taxon>
        <taxon>Methylococcaceae</taxon>
        <taxon>Methylocaldum</taxon>
    </lineage>
</organism>
<name>A0A250KUX7_9GAMM</name>
<dbReference type="PANTHER" id="PTHR31009">
    <property type="entry name" value="S-ADENOSYL-L-METHIONINE:CARBOXYL METHYLTRANSFERASE FAMILY PROTEIN"/>
    <property type="match status" value="1"/>
</dbReference>
<dbReference type="InterPro" id="IPR005299">
    <property type="entry name" value="MeTrfase_7"/>
</dbReference>
<dbReference type="GO" id="GO:0008168">
    <property type="term" value="F:methyltransferase activity"/>
    <property type="evidence" value="ECO:0007669"/>
    <property type="project" value="InterPro"/>
</dbReference>
<gene>
    <name evidence="3" type="ORF">sS8_3498</name>
</gene>
<dbReference type="Proteomes" id="UP000266313">
    <property type="component" value="Chromosome"/>
</dbReference>
<dbReference type="KEGG" id="mmai:sS8_3498"/>
<dbReference type="Pfam" id="PF03492">
    <property type="entry name" value="Methyltransf_7"/>
    <property type="match status" value="1"/>
</dbReference>
<keyword evidence="2" id="KW-0460">Magnesium</keyword>
<dbReference type="EMBL" id="AP017928">
    <property type="protein sequence ID" value="BBA35435.1"/>
    <property type="molecule type" value="Genomic_DNA"/>
</dbReference>
<dbReference type="Gene3D" id="3.40.50.150">
    <property type="entry name" value="Vaccinia Virus protein VP39"/>
    <property type="match status" value="1"/>
</dbReference>
<sequence>MADQSKHAVNVAMRGDGYYSTVTKGAKDVIDSAIPLIIDAISRLPDRAPALPFTFSDMGCADGGTSLDLVRQAIGTARARWPERPISVVYTDQPRNDFNSLFRIVHGLTPLPSYLDQAEDVYVLASATSFYRRILPAATLDLGFSATAMHWLSRKPCDISDHIHAVGASGAELAAFAEQGRRDWETILLQRASELAPGGRLVLVNFVKDEAGRYLGNTGGINMFDTFNELWRRFAAEGVIGTEEYVRMTLPQYYKTVDEFTRPLTDTGSAVYRAGLRLEQSETRIVPCPFAAEFRRHGDAARFAREYIPTLRSWTESTFLGALSPDRPAEERQGIIDRYYRAYEDLVRENPANHGMDCVHIYMTIAKADA</sequence>
<evidence type="ECO:0000256" key="2">
    <source>
        <dbReference type="ARBA" id="ARBA00022842"/>
    </source>
</evidence>
<dbReference type="RefSeq" id="WP_170161133.1">
    <property type="nucleotide sequence ID" value="NZ_AP017928.1"/>
</dbReference>
<dbReference type="AlphaFoldDB" id="A0A250KUX7"/>
<keyword evidence="4" id="KW-1185">Reference proteome</keyword>
<dbReference type="GO" id="GO:0046872">
    <property type="term" value="F:metal ion binding"/>
    <property type="evidence" value="ECO:0007669"/>
    <property type="project" value="UniProtKB-KW"/>
</dbReference>
<evidence type="ECO:0000313" key="3">
    <source>
        <dbReference type="EMBL" id="BBA35435.1"/>
    </source>
</evidence>
<dbReference type="InterPro" id="IPR029063">
    <property type="entry name" value="SAM-dependent_MTases_sf"/>
</dbReference>
<proteinExistence type="predicted"/>
<protein>
    <recommendedName>
        <fullName evidence="5">SAM dependent carboxyl methyltransferase</fullName>
    </recommendedName>
</protein>
<evidence type="ECO:0000313" key="4">
    <source>
        <dbReference type="Proteomes" id="UP000266313"/>
    </source>
</evidence>
<dbReference type="Gene3D" id="1.10.1200.270">
    <property type="entry name" value="Methyltransferase, alpha-helical capping domain"/>
    <property type="match status" value="1"/>
</dbReference>